<feature type="domain" description="Sm" evidence="4">
    <location>
        <begin position="9"/>
        <end position="70"/>
    </location>
</feature>
<keyword evidence="6" id="KW-1185">Reference proteome</keyword>
<comment type="subunit">
    <text evidence="3">Homohexamer.</text>
</comment>
<dbReference type="InterPro" id="IPR010920">
    <property type="entry name" value="LSM_dom_sf"/>
</dbReference>
<accession>A0A9X3IFQ2</accession>
<dbReference type="Gene3D" id="2.30.30.100">
    <property type="match status" value="1"/>
</dbReference>
<dbReference type="RefSeq" id="WP_266128897.1">
    <property type="nucleotide sequence ID" value="NZ_JAPKMY010000001.1"/>
</dbReference>
<dbReference type="NCBIfam" id="TIGR02383">
    <property type="entry name" value="Hfq"/>
    <property type="match status" value="1"/>
</dbReference>
<dbReference type="GO" id="GO:0005829">
    <property type="term" value="C:cytosol"/>
    <property type="evidence" value="ECO:0007669"/>
    <property type="project" value="TreeGrafter"/>
</dbReference>
<dbReference type="SUPFAM" id="SSF50182">
    <property type="entry name" value="Sm-like ribonucleoproteins"/>
    <property type="match status" value="1"/>
</dbReference>
<dbReference type="Pfam" id="PF17209">
    <property type="entry name" value="Hfq"/>
    <property type="match status" value="1"/>
</dbReference>
<dbReference type="GO" id="GO:0043487">
    <property type="term" value="P:regulation of RNA stability"/>
    <property type="evidence" value="ECO:0007669"/>
    <property type="project" value="TreeGrafter"/>
</dbReference>
<dbReference type="HAMAP" id="MF_00436">
    <property type="entry name" value="Hfq"/>
    <property type="match status" value="1"/>
</dbReference>
<keyword evidence="2 3" id="KW-0346">Stress response</keyword>
<keyword evidence="1 3" id="KW-0694">RNA-binding</keyword>
<comment type="caution">
    <text evidence="5">The sequence shown here is derived from an EMBL/GenBank/DDBJ whole genome shotgun (WGS) entry which is preliminary data.</text>
</comment>
<evidence type="ECO:0000256" key="1">
    <source>
        <dbReference type="ARBA" id="ARBA00022884"/>
    </source>
</evidence>
<reference evidence="5" key="1">
    <citation type="submission" date="2022-11" db="EMBL/GenBank/DDBJ databases">
        <title>Biodiversity and phylogenetic relationships of bacteria.</title>
        <authorList>
            <person name="Machado R.A.R."/>
            <person name="Bhat A."/>
            <person name="Loulou A."/>
            <person name="Kallel S."/>
        </authorList>
    </citation>
    <scope>NUCLEOTIDE SEQUENCE</scope>
    <source>
        <strain evidence="5">A-IN1</strain>
    </source>
</reference>
<dbReference type="GO" id="GO:0006355">
    <property type="term" value="P:regulation of DNA-templated transcription"/>
    <property type="evidence" value="ECO:0007669"/>
    <property type="project" value="InterPro"/>
</dbReference>
<comment type="similarity">
    <text evidence="3">Belongs to the Hfq family.</text>
</comment>
<evidence type="ECO:0000259" key="4">
    <source>
        <dbReference type="PROSITE" id="PS52002"/>
    </source>
</evidence>
<dbReference type="CDD" id="cd01716">
    <property type="entry name" value="Hfq"/>
    <property type="match status" value="1"/>
</dbReference>
<dbReference type="GO" id="GO:0003723">
    <property type="term" value="F:RNA binding"/>
    <property type="evidence" value="ECO:0007669"/>
    <property type="project" value="UniProtKB-UniRule"/>
</dbReference>
<organism evidence="5 6">
    <name type="scientific">Acinetobacter nematophilus</name>
    <dbReference type="NCBI Taxonomy" id="2994642"/>
    <lineage>
        <taxon>Bacteria</taxon>
        <taxon>Pseudomonadati</taxon>
        <taxon>Pseudomonadota</taxon>
        <taxon>Gammaproteobacteria</taxon>
        <taxon>Moraxellales</taxon>
        <taxon>Moraxellaceae</taxon>
        <taxon>Acinetobacter</taxon>
    </lineage>
</organism>
<dbReference type="PANTHER" id="PTHR34772:SF1">
    <property type="entry name" value="RNA-BINDING PROTEIN HFQ"/>
    <property type="match status" value="1"/>
</dbReference>
<dbReference type="NCBIfam" id="NF001602">
    <property type="entry name" value="PRK00395.1"/>
    <property type="match status" value="1"/>
</dbReference>
<evidence type="ECO:0000256" key="2">
    <source>
        <dbReference type="ARBA" id="ARBA00023016"/>
    </source>
</evidence>
<evidence type="ECO:0000313" key="5">
    <source>
        <dbReference type="EMBL" id="MCX5466356.1"/>
    </source>
</evidence>
<dbReference type="AlphaFoldDB" id="A0A9X3IFQ2"/>
<dbReference type="InterPro" id="IPR047575">
    <property type="entry name" value="Sm"/>
</dbReference>
<dbReference type="InterPro" id="IPR005001">
    <property type="entry name" value="Hfq"/>
</dbReference>
<evidence type="ECO:0000313" key="6">
    <source>
        <dbReference type="Proteomes" id="UP001146019"/>
    </source>
</evidence>
<dbReference type="PROSITE" id="PS52002">
    <property type="entry name" value="SM"/>
    <property type="match status" value="1"/>
</dbReference>
<comment type="function">
    <text evidence="3">RNA chaperone that binds small regulatory RNA (sRNAs) and mRNAs to facilitate mRNA translational regulation in response to envelope stress, environmental stress and changes in metabolite concentrations. Also binds with high specificity to tRNAs.</text>
</comment>
<proteinExistence type="inferred from homology"/>
<gene>
    <name evidence="3 5" type="primary">hfq</name>
    <name evidence="5" type="ORF">OSH00_01160</name>
</gene>
<evidence type="ECO:0000256" key="3">
    <source>
        <dbReference type="HAMAP-Rule" id="MF_00436"/>
    </source>
</evidence>
<name>A0A9X3IFQ2_9GAMM</name>
<dbReference type="PANTHER" id="PTHR34772">
    <property type="entry name" value="RNA-BINDING PROTEIN HFQ"/>
    <property type="match status" value="1"/>
</dbReference>
<protein>
    <recommendedName>
        <fullName evidence="3">RNA-binding protein Hfq</fullName>
    </recommendedName>
</protein>
<dbReference type="EMBL" id="JAPKMY010000001">
    <property type="protein sequence ID" value="MCX5466356.1"/>
    <property type="molecule type" value="Genomic_DNA"/>
</dbReference>
<dbReference type="GO" id="GO:0045974">
    <property type="term" value="P:regulation of translation, ncRNA-mediated"/>
    <property type="evidence" value="ECO:0007669"/>
    <property type="project" value="TreeGrafter"/>
</dbReference>
<dbReference type="Proteomes" id="UP001146019">
    <property type="component" value="Unassembled WGS sequence"/>
</dbReference>
<sequence length="112" mass="12803">MSKSQILQDPFLNSLRKERILVFIFLVNGIKLQGHIESFDHYVVLLKNSSNQIQIIYKHSISTVFPTRDPRPNIGIFLAQFGGRYGFNHATGIHGDSIVEESLSNHELHKDE</sequence>